<sequence length="139" mass="15023">MPLRRIDALARTLFGLVTLSLLCAAPAQAQYNARAQANYKSEGLDLRLIWLDRQTASAALSATLTQGACSASIAGIGQMSKRRLVIEPYRKLPRGEDCRLTLDFDEAWNKVSSSTEGNCAPYGGAGCEFDGQSAARQRP</sequence>
<organism evidence="2 3">
    <name type="scientific">Roseateles aquae</name>
    <dbReference type="NCBI Taxonomy" id="3077235"/>
    <lineage>
        <taxon>Bacteria</taxon>
        <taxon>Pseudomonadati</taxon>
        <taxon>Pseudomonadota</taxon>
        <taxon>Betaproteobacteria</taxon>
        <taxon>Burkholderiales</taxon>
        <taxon>Sphaerotilaceae</taxon>
        <taxon>Roseateles</taxon>
    </lineage>
</organism>
<evidence type="ECO:0000313" key="3">
    <source>
        <dbReference type="Proteomes" id="UP001246372"/>
    </source>
</evidence>
<proteinExistence type="predicted"/>
<accession>A0ABU3PEB9</accession>
<dbReference type="Proteomes" id="UP001246372">
    <property type="component" value="Unassembled WGS sequence"/>
</dbReference>
<keyword evidence="1" id="KW-0732">Signal</keyword>
<reference evidence="2" key="1">
    <citation type="submission" date="2023-09" db="EMBL/GenBank/DDBJ databases">
        <title>Paucibacter sp. APW11 Genome sequencing and assembly.</title>
        <authorList>
            <person name="Kim I."/>
        </authorList>
    </citation>
    <scope>NUCLEOTIDE SEQUENCE</scope>
    <source>
        <strain evidence="2">APW11</strain>
    </source>
</reference>
<evidence type="ECO:0000256" key="1">
    <source>
        <dbReference type="SAM" id="SignalP"/>
    </source>
</evidence>
<feature type="signal peptide" evidence="1">
    <location>
        <begin position="1"/>
        <end position="29"/>
    </location>
</feature>
<protein>
    <submittedName>
        <fullName evidence="2">Uncharacterized protein</fullName>
    </submittedName>
</protein>
<dbReference type="EMBL" id="JAVXZY010000007">
    <property type="protein sequence ID" value="MDT9000960.1"/>
    <property type="molecule type" value="Genomic_DNA"/>
</dbReference>
<dbReference type="RefSeq" id="WP_315651846.1">
    <property type="nucleotide sequence ID" value="NZ_JAVXZY010000007.1"/>
</dbReference>
<feature type="chain" id="PRO_5045096469" evidence="1">
    <location>
        <begin position="30"/>
        <end position="139"/>
    </location>
</feature>
<name>A0ABU3PEB9_9BURK</name>
<evidence type="ECO:0000313" key="2">
    <source>
        <dbReference type="EMBL" id="MDT9000960.1"/>
    </source>
</evidence>
<gene>
    <name evidence="2" type="ORF">RQP53_16910</name>
</gene>
<keyword evidence="3" id="KW-1185">Reference proteome</keyword>
<comment type="caution">
    <text evidence="2">The sequence shown here is derived from an EMBL/GenBank/DDBJ whole genome shotgun (WGS) entry which is preliminary data.</text>
</comment>